<dbReference type="GO" id="GO:0008757">
    <property type="term" value="F:S-adenosylmethionine-dependent methyltransferase activity"/>
    <property type="evidence" value="ECO:0007669"/>
    <property type="project" value="InterPro"/>
</dbReference>
<evidence type="ECO:0000259" key="1">
    <source>
        <dbReference type="Pfam" id="PF08241"/>
    </source>
</evidence>
<sequence length="292" mass="33416">MAKAPICDYEGSEYQKTFWEEGGRAYEDAVEAIALRRLLPSHGNHLLEVGAGAGRNTARYTGYQQITLLDYSRTQLEQARARLGDSPCYRYVAADVYKLPFVPAVFDGATMIRTIHHLKEAESALQQVRQVLAKDSTFILEFANKRNLKAIFRYLAGKQSWNPYKLEQVEFVELNFNFHPRQIRQWLHENDFRINGQLSVSHFRVGFLKRHVPLGILKALDSALQWTGGVWQLTPSVFVKSTLAEGMPRQDFAFQCPQCGFHPLEALEADITCPQCSTTFPYEDGIYDFRLK</sequence>
<dbReference type="Pfam" id="PF08241">
    <property type="entry name" value="Methyltransf_11"/>
    <property type="match status" value="1"/>
</dbReference>
<organism evidence="2 3">
    <name type="scientific">Anaerolinea thermophila</name>
    <dbReference type="NCBI Taxonomy" id="167964"/>
    <lineage>
        <taxon>Bacteria</taxon>
        <taxon>Bacillati</taxon>
        <taxon>Chloroflexota</taxon>
        <taxon>Anaerolineae</taxon>
        <taxon>Anaerolineales</taxon>
        <taxon>Anaerolineaceae</taxon>
        <taxon>Anaerolinea</taxon>
    </lineage>
</organism>
<dbReference type="CDD" id="cd02440">
    <property type="entry name" value="AdoMet_MTases"/>
    <property type="match status" value="1"/>
</dbReference>
<reference evidence="2 3" key="1">
    <citation type="journal article" date="2015" name="MBio">
        <title>Genome-Resolved Metagenomic Analysis Reveals Roles for Candidate Phyla and Other Microbial Community Members in Biogeochemical Transformations in Oil Reservoirs.</title>
        <authorList>
            <person name="Hu P."/>
            <person name="Tom L."/>
            <person name="Singh A."/>
            <person name="Thomas B.C."/>
            <person name="Baker B.J."/>
            <person name="Piceno Y.M."/>
            <person name="Andersen G.L."/>
            <person name="Banfield J.F."/>
        </authorList>
    </citation>
    <scope>NUCLEOTIDE SEQUENCE [LARGE SCALE GENOMIC DNA]</scope>
    <source>
        <strain evidence="2">46_16</strain>
    </source>
</reference>
<dbReference type="SUPFAM" id="SSF53335">
    <property type="entry name" value="S-adenosyl-L-methionine-dependent methyltransferases"/>
    <property type="match status" value="1"/>
</dbReference>
<evidence type="ECO:0000313" key="3">
    <source>
        <dbReference type="Proteomes" id="UP000064249"/>
    </source>
</evidence>
<feature type="domain" description="Methyltransferase type 11" evidence="1">
    <location>
        <begin position="47"/>
        <end position="139"/>
    </location>
</feature>
<dbReference type="EMBL" id="LGFU01000023">
    <property type="protein sequence ID" value="KUK46511.1"/>
    <property type="molecule type" value="Genomic_DNA"/>
</dbReference>
<gene>
    <name evidence="2" type="ORF">XD73_0616</name>
</gene>
<protein>
    <recommendedName>
        <fullName evidence="1">Methyltransferase type 11 domain-containing protein</fullName>
    </recommendedName>
</protein>
<dbReference type="AlphaFoldDB" id="A0A117LGW9"/>
<proteinExistence type="predicted"/>
<dbReference type="InterPro" id="IPR029063">
    <property type="entry name" value="SAM-dependent_MTases_sf"/>
</dbReference>
<dbReference type="Proteomes" id="UP000064249">
    <property type="component" value="Unassembled WGS sequence"/>
</dbReference>
<name>A0A117LGW9_9CHLR</name>
<evidence type="ECO:0000313" key="2">
    <source>
        <dbReference type="EMBL" id="KUK46511.1"/>
    </source>
</evidence>
<comment type="caution">
    <text evidence="2">The sequence shown here is derived from an EMBL/GenBank/DDBJ whole genome shotgun (WGS) entry which is preliminary data.</text>
</comment>
<dbReference type="InterPro" id="IPR013216">
    <property type="entry name" value="Methyltransf_11"/>
</dbReference>
<accession>A0A117LGW9</accession>
<dbReference type="Gene3D" id="3.40.50.150">
    <property type="entry name" value="Vaccinia Virus protein VP39"/>
    <property type="match status" value="1"/>
</dbReference>